<proteinExistence type="predicted"/>
<feature type="compositionally biased region" description="Pro residues" evidence="1">
    <location>
        <begin position="63"/>
        <end position="72"/>
    </location>
</feature>
<reference evidence="2" key="2">
    <citation type="submission" date="2020-10" db="EMBL/GenBank/DDBJ databases">
        <authorList>
            <person name="Cooper E.A."/>
            <person name="Brenton Z.W."/>
            <person name="Flinn B.S."/>
            <person name="Jenkins J."/>
            <person name="Shu S."/>
            <person name="Flowers D."/>
            <person name="Luo F."/>
            <person name="Wang Y."/>
            <person name="Xia P."/>
            <person name="Barry K."/>
            <person name="Daum C."/>
            <person name="Lipzen A."/>
            <person name="Yoshinaga Y."/>
            <person name="Schmutz J."/>
            <person name="Saski C."/>
            <person name="Vermerris W."/>
            <person name="Kresovich S."/>
        </authorList>
    </citation>
    <scope>NUCLEOTIDE SEQUENCE</scope>
</reference>
<gene>
    <name evidence="2" type="ORF">BDA96_04G152300</name>
</gene>
<name>A0A921R3V9_SORBI</name>
<feature type="compositionally biased region" description="Polar residues" evidence="1">
    <location>
        <begin position="1"/>
        <end position="10"/>
    </location>
</feature>
<dbReference type="EMBL" id="CM027683">
    <property type="protein sequence ID" value="KAG0532981.1"/>
    <property type="molecule type" value="Genomic_DNA"/>
</dbReference>
<dbReference type="Proteomes" id="UP000807115">
    <property type="component" value="Chromosome 4"/>
</dbReference>
<accession>A0A921R3V9</accession>
<feature type="compositionally biased region" description="Low complexity" evidence="1">
    <location>
        <begin position="15"/>
        <end position="26"/>
    </location>
</feature>
<dbReference type="PANTHER" id="PTHR35479:SF4">
    <property type="entry name" value="OS01G0750800 PROTEIN"/>
    <property type="match status" value="1"/>
</dbReference>
<comment type="caution">
    <text evidence="2">The sequence shown here is derived from an EMBL/GenBank/DDBJ whole genome shotgun (WGS) entry which is preliminary data.</text>
</comment>
<reference evidence="2" key="1">
    <citation type="journal article" date="2019" name="BMC Genomics">
        <title>A new reference genome for Sorghum bicolor reveals high levels of sequence similarity between sweet and grain genotypes: implications for the genetics of sugar metabolism.</title>
        <authorList>
            <person name="Cooper E.A."/>
            <person name="Brenton Z.W."/>
            <person name="Flinn B.S."/>
            <person name="Jenkins J."/>
            <person name="Shu S."/>
            <person name="Flowers D."/>
            <person name="Luo F."/>
            <person name="Wang Y."/>
            <person name="Xia P."/>
            <person name="Barry K."/>
            <person name="Daum C."/>
            <person name="Lipzen A."/>
            <person name="Yoshinaga Y."/>
            <person name="Schmutz J."/>
            <person name="Saski C."/>
            <person name="Vermerris W."/>
            <person name="Kresovich S."/>
        </authorList>
    </citation>
    <scope>NUCLEOTIDE SEQUENCE</scope>
</reference>
<feature type="compositionally biased region" description="Low complexity" evidence="1">
    <location>
        <begin position="43"/>
        <end position="53"/>
    </location>
</feature>
<feature type="non-terminal residue" evidence="2">
    <location>
        <position position="1"/>
    </location>
</feature>
<organism evidence="2 3">
    <name type="scientific">Sorghum bicolor</name>
    <name type="common">Sorghum</name>
    <name type="synonym">Sorghum vulgare</name>
    <dbReference type="NCBI Taxonomy" id="4558"/>
    <lineage>
        <taxon>Eukaryota</taxon>
        <taxon>Viridiplantae</taxon>
        <taxon>Streptophyta</taxon>
        <taxon>Embryophyta</taxon>
        <taxon>Tracheophyta</taxon>
        <taxon>Spermatophyta</taxon>
        <taxon>Magnoliopsida</taxon>
        <taxon>Liliopsida</taxon>
        <taxon>Poales</taxon>
        <taxon>Poaceae</taxon>
        <taxon>PACMAD clade</taxon>
        <taxon>Panicoideae</taxon>
        <taxon>Andropogonodae</taxon>
        <taxon>Andropogoneae</taxon>
        <taxon>Sorghinae</taxon>
        <taxon>Sorghum</taxon>
    </lineage>
</organism>
<evidence type="ECO:0000313" key="2">
    <source>
        <dbReference type="EMBL" id="KAG0532981.1"/>
    </source>
</evidence>
<dbReference type="PANTHER" id="PTHR35479">
    <property type="entry name" value="UNNAMED PRODUCT"/>
    <property type="match status" value="1"/>
</dbReference>
<dbReference type="AlphaFoldDB" id="A0A921R3V9"/>
<sequence>GAAATATTPVEASKAATPTAADTPYPSLSVSPVRTRRPAGGLAASQAPSSARASYRRRDQAPFSPPPRPSPRPTLLHRTSTKNKWIEEWNAGRENLEFNFCWTRHSLAVVGLFDLAVPILVYKGIVHEFVRWLT</sequence>
<evidence type="ECO:0000256" key="1">
    <source>
        <dbReference type="SAM" id="MobiDB-lite"/>
    </source>
</evidence>
<protein>
    <submittedName>
        <fullName evidence="2">Uncharacterized protein</fullName>
    </submittedName>
</protein>
<feature type="region of interest" description="Disordered" evidence="1">
    <location>
        <begin position="1"/>
        <end position="79"/>
    </location>
</feature>
<evidence type="ECO:0000313" key="3">
    <source>
        <dbReference type="Proteomes" id="UP000807115"/>
    </source>
</evidence>